<reference evidence="2 3" key="1">
    <citation type="submission" date="2018-06" db="EMBL/GenBank/DDBJ databases">
        <title>Comparative genomics reveals the genomic features of Rhizophagus irregularis, R. cerebriforme, R. diaphanum and Gigaspora rosea, and their symbiotic lifestyle signature.</title>
        <authorList>
            <person name="Morin E."/>
            <person name="San Clemente H."/>
            <person name="Chen E.C.H."/>
            <person name="De La Providencia I."/>
            <person name="Hainaut M."/>
            <person name="Kuo A."/>
            <person name="Kohler A."/>
            <person name="Murat C."/>
            <person name="Tang N."/>
            <person name="Roy S."/>
            <person name="Loubradou J."/>
            <person name="Henrissat B."/>
            <person name="Grigoriev I.V."/>
            <person name="Corradi N."/>
            <person name="Roux C."/>
            <person name="Martin F.M."/>
        </authorList>
    </citation>
    <scope>NUCLEOTIDE SEQUENCE [LARGE SCALE GENOMIC DNA]</scope>
    <source>
        <strain evidence="2 3">DAOM 194757</strain>
    </source>
</reference>
<dbReference type="EMBL" id="QKWP01000065">
    <property type="protein sequence ID" value="RIB28462.1"/>
    <property type="molecule type" value="Genomic_DNA"/>
</dbReference>
<evidence type="ECO:0000313" key="2">
    <source>
        <dbReference type="EMBL" id="RIB28462.1"/>
    </source>
</evidence>
<keyword evidence="1" id="KW-0472">Membrane</keyword>
<keyword evidence="3" id="KW-1185">Reference proteome</keyword>
<feature type="transmembrane region" description="Helical" evidence="1">
    <location>
        <begin position="130"/>
        <end position="150"/>
    </location>
</feature>
<evidence type="ECO:0000256" key="1">
    <source>
        <dbReference type="SAM" id="Phobius"/>
    </source>
</evidence>
<dbReference type="AlphaFoldDB" id="A0A397W352"/>
<keyword evidence="1" id="KW-0812">Transmembrane</keyword>
<feature type="transmembrane region" description="Helical" evidence="1">
    <location>
        <begin position="79"/>
        <end position="98"/>
    </location>
</feature>
<keyword evidence="1" id="KW-1133">Transmembrane helix</keyword>
<name>A0A397W352_9GLOM</name>
<dbReference type="OrthoDB" id="2316213at2759"/>
<proteinExistence type="predicted"/>
<accession>A0A397W352</accession>
<dbReference type="Proteomes" id="UP000266673">
    <property type="component" value="Unassembled WGS sequence"/>
</dbReference>
<evidence type="ECO:0000313" key="3">
    <source>
        <dbReference type="Proteomes" id="UP000266673"/>
    </source>
</evidence>
<organism evidence="2 3">
    <name type="scientific">Gigaspora rosea</name>
    <dbReference type="NCBI Taxonomy" id="44941"/>
    <lineage>
        <taxon>Eukaryota</taxon>
        <taxon>Fungi</taxon>
        <taxon>Fungi incertae sedis</taxon>
        <taxon>Mucoromycota</taxon>
        <taxon>Glomeromycotina</taxon>
        <taxon>Glomeromycetes</taxon>
        <taxon>Diversisporales</taxon>
        <taxon>Gigasporaceae</taxon>
        <taxon>Gigaspora</taxon>
    </lineage>
</organism>
<feature type="transmembrane region" description="Helical" evidence="1">
    <location>
        <begin position="52"/>
        <end position="72"/>
    </location>
</feature>
<gene>
    <name evidence="2" type="ORF">C2G38_1482929</name>
</gene>
<protein>
    <submittedName>
        <fullName evidence="2">Uncharacterized protein</fullName>
    </submittedName>
</protein>
<comment type="caution">
    <text evidence="2">The sequence shown here is derived from an EMBL/GenBank/DDBJ whole genome shotgun (WGS) entry which is preliminary data.</text>
</comment>
<feature type="transmembrane region" description="Helical" evidence="1">
    <location>
        <begin position="12"/>
        <end position="32"/>
    </location>
</feature>
<sequence>MSYAGTKRGVCLYLLIIPHLILAFLCPVFEIAKLKLFSQSEGELTCNTWIEYIYLALTLSTINAIFLICCIFEYDDLAWYFKIMAIVWLIFPFIYTFLTINEMGDIPFNCPSDYPYTSSTILAGCKVREVNLICMWLYFATLIIIIPLFWSWRNASESSPSLDDSERGTGGFFSFVDKLGLLSILRRQPPRPEDEPKIKPEVLFEYKVGTAESPTEI</sequence>